<dbReference type="InterPro" id="IPR003817">
    <property type="entry name" value="PS_Dcarbxylase"/>
</dbReference>
<feature type="domain" description="L-tryptophan decarboxylase PsiD-like" evidence="3">
    <location>
        <begin position="56"/>
        <end position="186"/>
    </location>
</feature>
<proteinExistence type="predicted"/>
<dbReference type="GO" id="GO:0004609">
    <property type="term" value="F:phosphatidylserine decarboxylase activity"/>
    <property type="evidence" value="ECO:0007669"/>
    <property type="project" value="InterPro"/>
</dbReference>
<evidence type="ECO:0000256" key="1">
    <source>
        <dbReference type="ARBA" id="ARBA00022793"/>
    </source>
</evidence>
<dbReference type="EMBL" id="JADNRY010000621">
    <property type="protein sequence ID" value="KAF9034513.1"/>
    <property type="molecule type" value="Genomic_DNA"/>
</dbReference>
<protein>
    <submittedName>
        <fullName evidence="4">Phosphatidylserine decarboxylase</fullName>
    </submittedName>
</protein>
<dbReference type="Pfam" id="PF02666">
    <property type="entry name" value="PS_Dcarbxylase"/>
    <property type="match status" value="1"/>
</dbReference>
<dbReference type="Proteomes" id="UP000772434">
    <property type="component" value="Unassembled WGS sequence"/>
</dbReference>
<comment type="caution">
    <text evidence="4">The sequence shown here is derived from an EMBL/GenBank/DDBJ whole genome shotgun (WGS) entry which is preliminary data.</text>
</comment>
<organism evidence="4 5">
    <name type="scientific">Rhodocollybia butyracea</name>
    <dbReference type="NCBI Taxonomy" id="206335"/>
    <lineage>
        <taxon>Eukaryota</taxon>
        <taxon>Fungi</taxon>
        <taxon>Dikarya</taxon>
        <taxon>Basidiomycota</taxon>
        <taxon>Agaricomycotina</taxon>
        <taxon>Agaricomycetes</taxon>
        <taxon>Agaricomycetidae</taxon>
        <taxon>Agaricales</taxon>
        <taxon>Marasmiineae</taxon>
        <taxon>Omphalotaceae</taxon>
        <taxon>Rhodocollybia</taxon>
    </lineage>
</organism>
<dbReference type="PANTHER" id="PTHR10067:SF9">
    <property type="entry name" value="PHOSPHATIDYLSERINE DECARBOXYLASE FAMILY PROTEIN (AFU_ORTHOLOGUE AFUA_7G01730)"/>
    <property type="match status" value="1"/>
</dbReference>
<keyword evidence="5" id="KW-1185">Reference proteome</keyword>
<evidence type="ECO:0000256" key="2">
    <source>
        <dbReference type="ARBA" id="ARBA00023239"/>
    </source>
</evidence>
<dbReference type="GO" id="GO:0006646">
    <property type="term" value="P:phosphatidylethanolamine biosynthetic process"/>
    <property type="evidence" value="ECO:0007669"/>
    <property type="project" value="TreeGrafter"/>
</dbReference>
<dbReference type="GO" id="GO:0005739">
    <property type="term" value="C:mitochondrion"/>
    <property type="evidence" value="ECO:0007669"/>
    <property type="project" value="TreeGrafter"/>
</dbReference>
<dbReference type="PANTHER" id="PTHR10067">
    <property type="entry name" value="PHOSPHATIDYLSERINE DECARBOXYLASE"/>
    <property type="match status" value="1"/>
</dbReference>
<keyword evidence="1" id="KW-0210">Decarboxylase</keyword>
<evidence type="ECO:0000313" key="5">
    <source>
        <dbReference type="Proteomes" id="UP000772434"/>
    </source>
</evidence>
<accession>A0A9P5P2D7</accession>
<sequence length="443" mass="49323">MCTTSTAIMSQQLPKTRLTRYGGWLPASRTVHHSFIKHHIHQGRNRHEAGATHTAPVAKFKAAINADSEMVDLWTQVFLQASTKDEVKTFDHFLHMMDGIIFAAPKFHMAKDENGNIIGEPIGVPMLLLFDLLSNTGAAYDLFRRSAFNAALKDLLDAWGQYLQTPDSGKTLTDGEEGWFTSFSLQNLENGRGTFNETYVCPDASLVNRGYTSWDEFFTRKIQLHARPVLFAENKGLIHSACESTVYRIQTNVKYHDQFWLKGQVYSLYDMFNRDEHAKSFEGGTVYQAFLSPQDYHRWHCPVNGTIVRAHVVPGTYYAVIPDSGAPAGDPDLRAGDPHGALIRSQTWLSHSSARAIIYIEADNEDIGLMAFIGVGMAEVSTCEILVKEGQRVSTGDEMGMYHFGGSSHALVFGPQTKITFADGVKLDEHLLVNSVLAQASRV</sequence>
<evidence type="ECO:0000259" key="3">
    <source>
        <dbReference type="Pfam" id="PF12588"/>
    </source>
</evidence>
<dbReference type="AlphaFoldDB" id="A0A9P5P2D7"/>
<dbReference type="Pfam" id="PF12588">
    <property type="entry name" value="PSDC"/>
    <property type="match status" value="1"/>
</dbReference>
<name>A0A9P5P2D7_9AGAR</name>
<evidence type="ECO:0000313" key="4">
    <source>
        <dbReference type="EMBL" id="KAF9034513.1"/>
    </source>
</evidence>
<dbReference type="InterPro" id="IPR022237">
    <property type="entry name" value="PsiD-like"/>
</dbReference>
<dbReference type="OrthoDB" id="5973539at2759"/>
<gene>
    <name evidence="4" type="ORF">BDP27DRAFT_1395426</name>
</gene>
<keyword evidence="2" id="KW-0456">Lyase</keyword>
<reference evidence="4" key="1">
    <citation type="submission" date="2020-11" db="EMBL/GenBank/DDBJ databases">
        <authorList>
            <consortium name="DOE Joint Genome Institute"/>
            <person name="Ahrendt S."/>
            <person name="Riley R."/>
            <person name="Andreopoulos W."/>
            <person name="Labutti K."/>
            <person name="Pangilinan J."/>
            <person name="Ruiz-Duenas F.J."/>
            <person name="Barrasa J.M."/>
            <person name="Sanchez-Garcia M."/>
            <person name="Camarero S."/>
            <person name="Miyauchi S."/>
            <person name="Serrano A."/>
            <person name="Linde D."/>
            <person name="Babiker R."/>
            <person name="Drula E."/>
            <person name="Ayuso-Fernandez I."/>
            <person name="Pacheco R."/>
            <person name="Padilla G."/>
            <person name="Ferreira P."/>
            <person name="Barriuso J."/>
            <person name="Kellner H."/>
            <person name="Castanera R."/>
            <person name="Alfaro M."/>
            <person name="Ramirez L."/>
            <person name="Pisabarro A.G."/>
            <person name="Kuo A."/>
            <person name="Tritt A."/>
            <person name="Lipzen A."/>
            <person name="He G."/>
            <person name="Yan M."/>
            <person name="Ng V."/>
            <person name="Cullen D."/>
            <person name="Martin F."/>
            <person name="Rosso M.-N."/>
            <person name="Henrissat B."/>
            <person name="Hibbett D."/>
            <person name="Martinez A.T."/>
            <person name="Grigoriev I.V."/>
        </authorList>
    </citation>
    <scope>NUCLEOTIDE SEQUENCE</scope>
    <source>
        <strain evidence="4">AH 40177</strain>
    </source>
</reference>